<dbReference type="EMBL" id="JAANIT010000678">
    <property type="protein sequence ID" value="KAG1545382.1"/>
    <property type="molecule type" value="Genomic_DNA"/>
</dbReference>
<evidence type="ECO:0000256" key="4">
    <source>
        <dbReference type="ARBA" id="ARBA00023453"/>
    </source>
</evidence>
<dbReference type="Pfam" id="PF01596">
    <property type="entry name" value="Methyltransf_3"/>
    <property type="match status" value="1"/>
</dbReference>
<gene>
    <name evidence="5" type="ORF">G6F51_005503</name>
</gene>
<organism evidence="5 6">
    <name type="scientific">Rhizopus oryzae</name>
    <name type="common">Mucormycosis agent</name>
    <name type="synonym">Rhizopus arrhizus var. delemar</name>
    <dbReference type="NCBI Taxonomy" id="64495"/>
    <lineage>
        <taxon>Eukaryota</taxon>
        <taxon>Fungi</taxon>
        <taxon>Fungi incertae sedis</taxon>
        <taxon>Mucoromycota</taxon>
        <taxon>Mucoromycotina</taxon>
        <taxon>Mucoromycetes</taxon>
        <taxon>Mucorales</taxon>
        <taxon>Mucorineae</taxon>
        <taxon>Rhizopodaceae</taxon>
        <taxon>Rhizopus</taxon>
    </lineage>
</organism>
<keyword evidence="3" id="KW-0949">S-adenosyl-L-methionine</keyword>
<dbReference type="GO" id="GO:0008171">
    <property type="term" value="F:O-methyltransferase activity"/>
    <property type="evidence" value="ECO:0007669"/>
    <property type="project" value="InterPro"/>
</dbReference>
<evidence type="ECO:0008006" key="7">
    <source>
        <dbReference type="Google" id="ProtNLM"/>
    </source>
</evidence>
<evidence type="ECO:0000256" key="2">
    <source>
        <dbReference type="ARBA" id="ARBA00022679"/>
    </source>
</evidence>
<dbReference type="OrthoDB" id="10251242at2759"/>
<reference evidence="5" key="1">
    <citation type="journal article" date="2020" name="Microb. Genom.">
        <title>Genetic diversity of clinical and environmental Mucorales isolates obtained from an investigation of mucormycosis cases among solid organ transplant recipients.</title>
        <authorList>
            <person name="Nguyen M.H."/>
            <person name="Kaul D."/>
            <person name="Muto C."/>
            <person name="Cheng S.J."/>
            <person name="Richter R.A."/>
            <person name="Bruno V.M."/>
            <person name="Liu G."/>
            <person name="Beyhan S."/>
            <person name="Sundermann A.J."/>
            <person name="Mounaud S."/>
            <person name="Pasculle A.W."/>
            <person name="Nierman W.C."/>
            <person name="Driscoll E."/>
            <person name="Cumbie R."/>
            <person name="Clancy C.J."/>
            <person name="Dupont C.L."/>
        </authorList>
    </citation>
    <scope>NUCLEOTIDE SEQUENCE</scope>
    <source>
        <strain evidence="5">GL16</strain>
    </source>
</reference>
<dbReference type="Proteomes" id="UP000717996">
    <property type="component" value="Unassembled WGS sequence"/>
</dbReference>
<dbReference type="Gene3D" id="3.40.50.150">
    <property type="entry name" value="Vaccinia Virus protein VP39"/>
    <property type="match status" value="1"/>
</dbReference>
<keyword evidence="1" id="KW-0489">Methyltransferase</keyword>
<comment type="caution">
    <text evidence="5">The sequence shown here is derived from an EMBL/GenBank/DDBJ whole genome shotgun (WGS) entry which is preliminary data.</text>
</comment>
<evidence type="ECO:0000256" key="1">
    <source>
        <dbReference type="ARBA" id="ARBA00022603"/>
    </source>
</evidence>
<dbReference type="PANTHER" id="PTHR10509">
    <property type="entry name" value="O-METHYLTRANSFERASE-RELATED"/>
    <property type="match status" value="1"/>
</dbReference>
<accession>A0A9P6YD25</accession>
<comment type="similarity">
    <text evidence="4">Belongs to the class I-like SAM-binding methyltransferase superfamily. Cation-dependent O-methyltransferase family.</text>
</comment>
<keyword evidence="2" id="KW-0808">Transferase</keyword>
<dbReference type="PANTHER" id="PTHR10509:SF14">
    <property type="entry name" value="CAFFEOYL-COA O-METHYLTRANSFERASE 3-RELATED"/>
    <property type="match status" value="1"/>
</dbReference>
<dbReference type="AlphaFoldDB" id="A0A9P6YD25"/>
<protein>
    <recommendedName>
        <fullName evidence="7">O-methyltransferase</fullName>
    </recommendedName>
</protein>
<dbReference type="InterPro" id="IPR002935">
    <property type="entry name" value="SAM_O-MeTrfase"/>
</dbReference>
<proteinExistence type="inferred from homology"/>
<evidence type="ECO:0000313" key="6">
    <source>
        <dbReference type="Proteomes" id="UP000717996"/>
    </source>
</evidence>
<dbReference type="GO" id="GO:0032259">
    <property type="term" value="P:methylation"/>
    <property type="evidence" value="ECO:0007669"/>
    <property type="project" value="UniProtKB-KW"/>
</dbReference>
<dbReference type="SUPFAM" id="SSF53335">
    <property type="entry name" value="S-adenosyl-L-methionine-dependent methyltransferases"/>
    <property type="match status" value="1"/>
</dbReference>
<dbReference type="InterPro" id="IPR050362">
    <property type="entry name" value="Cation-dep_OMT"/>
</dbReference>
<dbReference type="GO" id="GO:0008757">
    <property type="term" value="F:S-adenosylmethionine-dependent methyltransferase activity"/>
    <property type="evidence" value="ECO:0007669"/>
    <property type="project" value="TreeGrafter"/>
</dbReference>
<evidence type="ECO:0000256" key="3">
    <source>
        <dbReference type="ARBA" id="ARBA00022691"/>
    </source>
</evidence>
<sequence length="149" mass="16395">MLIELKSAKYVLEVRTLDDYSTIFFGCALLTTASNDLSASKLINLERSLKYAALYGLSELIPNSEPAFDVIFIDADKLNSTEYYKKAIQLSKSGAIIVADNVIRGDTVLNSPSDDLSMMGIHAFNDHVSQDSRVGCKSYDGFAIIQVKK</sequence>
<evidence type="ECO:0000313" key="5">
    <source>
        <dbReference type="EMBL" id="KAG1545382.1"/>
    </source>
</evidence>
<dbReference type="InterPro" id="IPR029063">
    <property type="entry name" value="SAM-dependent_MTases_sf"/>
</dbReference>
<name>A0A9P6YD25_RHIOR</name>